<name>A0ABR5T6U6_9BURK</name>
<keyword evidence="2" id="KW-1133">Transmembrane helix</keyword>
<keyword evidence="4" id="KW-1185">Reference proteome</keyword>
<feature type="transmembrane region" description="Helical" evidence="2">
    <location>
        <begin position="145"/>
        <end position="164"/>
    </location>
</feature>
<organism evidence="3 4">
    <name type="scientific">Burkholderia savannae</name>
    <dbReference type="NCBI Taxonomy" id="1637837"/>
    <lineage>
        <taxon>Bacteria</taxon>
        <taxon>Pseudomonadati</taxon>
        <taxon>Pseudomonadota</taxon>
        <taxon>Betaproteobacteria</taxon>
        <taxon>Burkholderiales</taxon>
        <taxon>Burkholderiaceae</taxon>
        <taxon>Burkholderia</taxon>
        <taxon>pseudomallei group</taxon>
    </lineage>
</organism>
<evidence type="ECO:0000256" key="2">
    <source>
        <dbReference type="SAM" id="Phobius"/>
    </source>
</evidence>
<dbReference type="RefSeq" id="WP_060823039.1">
    <property type="nucleotide sequence ID" value="NZ_LNJQ01000004.1"/>
</dbReference>
<evidence type="ECO:0000313" key="4">
    <source>
        <dbReference type="Proteomes" id="UP000070255"/>
    </source>
</evidence>
<dbReference type="EMBL" id="LNJQ01000004">
    <property type="protein sequence ID" value="KWZ38924.1"/>
    <property type="molecule type" value="Genomic_DNA"/>
</dbReference>
<keyword evidence="2" id="KW-0812">Transmembrane</keyword>
<proteinExistence type="predicted"/>
<protein>
    <submittedName>
        <fullName evidence="3">Uncharacterized protein</fullName>
    </submittedName>
</protein>
<evidence type="ECO:0000256" key="1">
    <source>
        <dbReference type="SAM" id="MobiDB-lite"/>
    </source>
</evidence>
<comment type="caution">
    <text evidence="3">The sequence shown here is derived from an EMBL/GenBank/DDBJ whole genome shotgun (WGS) entry which is preliminary data.</text>
</comment>
<dbReference type="Proteomes" id="UP000070255">
    <property type="component" value="Unassembled WGS sequence"/>
</dbReference>
<sequence>MSARASAMRARSRARRSGTTHDERTFAAEIGARGSGLIACSRIRAECAECDGRSHAVAGERPIRAVRRKKHCPHCACAGALRRAREPATIVLFFHADAPPPAASVRAHCPPRTHTAFAASLAGQRMFARGRGANARFARSSSRLAATRAATAVVVLACGAAAFAPV</sequence>
<evidence type="ECO:0000313" key="3">
    <source>
        <dbReference type="EMBL" id="KWZ38924.1"/>
    </source>
</evidence>
<accession>A0ABR5T6U6</accession>
<feature type="region of interest" description="Disordered" evidence="1">
    <location>
        <begin position="1"/>
        <end position="23"/>
    </location>
</feature>
<reference evidence="3 4" key="1">
    <citation type="submission" date="2015-11" db="EMBL/GenBank/DDBJ databases">
        <authorList>
            <person name="Sahl J."/>
            <person name="Wagner D."/>
            <person name="Keim P."/>
        </authorList>
    </citation>
    <scope>NUCLEOTIDE SEQUENCE [LARGE SCALE GENOMIC DNA]</scope>
    <source>
        <strain evidence="3 4">BDU18</strain>
    </source>
</reference>
<gene>
    <name evidence="3" type="ORF">WS72_29505</name>
</gene>
<keyword evidence="2" id="KW-0472">Membrane</keyword>